<protein>
    <submittedName>
        <fullName evidence="2">Uncharacterized protein</fullName>
    </submittedName>
</protein>
<gene>
    <name evidence="2" type="ORF">H4F98_16305</name>
</gene>
<feature type="transmembrane region" description="Helical" evidence="1">
    <location>
        <begin position="67"/>
        <end position="89"/>
    </location>
</feature>
<reference evidence="2 3" key="1">
    <citation type="submission" date="2020-08" db="EMBL/GenBank/DDBJ databases">
        <authorList>
            <person name="Xu S."/>
            <person name="Li A."/>
        </authorList>
    </citation>
    <scope>NUCLEOTIDE SEQUENCE [LARGE SCALE GENOMIC DNA]</scope>
    <source>
        <strain evidence="2 3">119BY6-57</strain>
    </source>
</reference>
<evidence type="ECO:0000313" key="2">
    <source>
        <dbReference type="EMBL" id="MBB1062138.1"/>
    </source>
</evidence>
<dbReference type="AlphaFoldDB" id="A0A7W3TPJ1"/>
<keyword evidence="3" id="KW-1185">Reference proteome</keyword>
<comment type="caution">
    <text evidence="2">The sequence shown here is derived from an EMBL/GenBank/DDBJ whole genome shotgun (WGS) entry which is preliminary data.</text>
</comment>
<dbReference type="Proteomes" id="UP000523196">
    <property type="component" value="Unassembled WGS sequence"/>
</dbReference>
<dbReference type="EMBL" id="JACHTF010000025">
    <property type="protein sequence ID" value="MBB1062138.1"/>
    <property type="molecule type" value="Genomic_DNA"/>
</dbReference>
<keyword evidence="1" id="KW-1133">Transmembrane helix</keyword>
<organism evidence="2 3">
    <name type="scientific">Marilutibacter spongiae</name>
    <dbReference type="NCBI Taxonomy" id="2025720"/>
    <lineage>
        <taxon>Bacteria</taxon>
        <taxon>Pseudomonadati</taxon>
        <taxon>Pseudomonadota</taxon>
        <taxon>Gammaproteobacteria</taxon>
        <taxon>Lysobacterales</taxon>
        <taxon>Lysobacteraceae</taxon>
        <taxon>Marilutibacter</taxon>
    </lineage>
</organism>
<feature type="transmembrane region" description="Helical" evidence="1">
    <location>
        <begin position="6"/>
        <end position="22"/>
    </location>
</feature>
<name>A0A7W3TPJ1_9GAMM</name>
<evidence type="ECO:0000313" key="3">
    <source>
        <dbReference type="Proteomes" id="UP000523196"/>
    </source>
</evidence>
<feature type="transmembrane region" description="Helical" evidence="1">
    <location>
        <begin position="34"/>
        <end position="55"/>
    </location>
</feature>
<keyword evidence="1" id="KW-0812">Transmembrane</keyword>
<sequence>MIAVSALLLPLMLGAFLIFKGFQPRSAPSGRLRTFNACAWLGTLLAVVGAVLLVWNGSMRPVDHNWWLVAAAFFGAVTFILSMLAATVVRHFVFRSPRA</sequence>
<keyword evidence="1" id="KW-0472">Membrane</keyword>
<dbReference type="RefSeq" id="WP_182688895.1">
    <property type="nucleotide sequence ID" value="NZ_JACHTF010000025.1"/>
</dbReference>
<accession>A0A7W3TPJ1</accession>
<evidence type="ECO:0000256" key="1">
    <source>
        <dbReference type="SAM" id="Phobius"/>
    </source>
</evidence>
<proteinExistence type="predicted"/>